<organism evidence="4 5">
    <name type="scientific">Cyphellophora attinorum</name>
    <dbReference type="NCBI Taxonomy" id="1664694"/>
    <lineage>
        <taxon>Eukaryota</taxon>
        <taxon>Fungi</taxon>
        <taxon>Dikarya</taxon>
        <taxon>Ascomycota</taxon>
        <taxon>Pezizomycotina</taxon>
        <taxon>Eurotiomycetes</taxon>
        <taxon>Chaetothyriomycetidae</taxon>
        <taxon>Chaetothyriales</taxon>
        <taxon>Cyphellophoraceae</taxon>
        <taxon>Cyphellophora</taxon>
    </lineage>
</organism>
<reference evidence="4 5" key="1">
    <citation type="submission" date="2015-06" db="EMBL/GenBank/DDBJ databases">
        <title>Draft genome of the ant-associated black yeast Phialophora attae CBS 131958.</title>
        <authorList>
            <person name="Moreno L.F."/>
            <person name="Stielow B.J."/>
            <person name="de Hoog S."/>
            <person name="Vicente V.A."/>
            <person name="Weiss V.A."/>
            <person name="de Vries M."/>
            <person name="Cruz L.M."/>
            <person name="Souza E.M."/>
        </authorList>
    </citation>
    <scope>NUCLEOTIDE SEQUENCE [LARGE SCALE GENOMIC DNA]</scope>
    <source>
        <strain evidence="4 5">CBS 131958</strain>
    </source>
</reference>
<dbReference type="GeneID" id="28731646"/>
<feature type="compositionally biased region" description="Polar residues" evidence="1">
    <location>
        <begin position="501"/>
        <end position="518"/>
    </location>
</feature>
<protein>
    <submittedName>
        <fullName evidence="4">Uncharacterized protein</fullName>
    </submittedName>
</protein>
<dbReference type="VEuPathDB" id="FungiDB:AB675_10960"/>
<feature type="region of interest" description="Disordered" evidence="1">
    <location>
        <begin position="188"/>
        <end position="213"/>
    </location>
</feature>
<feature type="region of interest" description="Disordered" evidence="1">
    <location>
        <begin position="242"/>
        <end position="262"/>
    </location>
</feature>
<keyword evidence="5" id="KW-1185">Reference proteome</keyword>
<feature type="compositionally biased region" description="Basic and acidic residues" evidence="1">
    <location>
        <begin position="242"/>
        <end position="259"/>
    </location>
</feature>
<feature type="compositionally biased region" description="Low complexity" evidence="1">
    <location>
        <begin position="199"/>
        <end position="208"/>
    </location>
</feature>
<dbReference type="AlphaFoldDB" id="A0A0N1HHW4"/>
<dbReference type="OrthoDB" id="3647246at2759"/>
<accession>A0A0N1HHW4</accession>
<dbReference type="Pfam" id="PF23394">
    <property type="entry name" value="DUF7102"/>
    <property type="match status" value="1"/>
</dbReference>
<evidence type="ECO:0000313" key="4">
    <source>
        <dbReference type="EMBL" id="KPI35500.1"/>
    </source>
</evidence>
<gene>
    <name evidence="4" type="ORF">AB675_10960</name>
</gene>
<dbReference type="EMBL" id="LFJN01000039">
    <property type="protein sequence ID" value="KPI35500.1"/>
    <property type="molecule type" value="Genomic_DNA"/>
</dbReference>
<comment type="caution">
    <text evidence="4">The sequence shown here is derived from an EMBL/GenBank/DDBJ whole genome shotgun (WGS) entry which is preliminary data.</text>
</comment>
<dbReference type="RefSeq" id="XP_017995463.1">
    <property type="nucleotide sequence ID" value="XM_018139766.1"/>
</dbReference>
<dbReference type="Proteomes" id="UP000038010">
    <property type="component" value="Unassembled WGS sequence"/>
</dbReference>
<name>A0A0N1HHW4_9EURO</name>
<proteinExistence type="predicted"/>
<feature type="domain" description="SAM-like" evidence="3">
    <location>
        <begin position="943"/>
        <end position="1025"/>
    </location>
</feature>
<dbReference type="InterPro" id="IPR057559">
    <property type="entry name" value="SAM_6"/>
</dbReference>
<dbReference type="InterPro" id="IPR055528">
    <property type="entry name" value="DUF7102"/>
</dbReference>
<evidence type="ECO:0000313" key="5">
    <source>
        <dbReference type="Proteomes" id="UP000038010"/>
    </source>
</evidence>
<evidence type="ECO:0000256" key="1">
    <source>
        <dbReference type="SAM" id="MobiDB-lite"/>
    </source>
</evidence>
<evidence type="ECO:0000259" key="3">
    <source>
        <dbReference type="Pfam" id="PF23395"/>
    </source>
</evidence>
<feature type="domain" description="DUF7102" evidence="2">
    <location>
        <begin position="774"/>
        <end position="934"/>
    </location>
</feature>
<sequence length="1026" mass="112697">MSEPSALDYARYYGLVQRPRHPLRNLTQPAPFDVDISLPAHPEVFNVEDPVNSEKLEISQDGMLFLSNAIRPPFAPQWEQILDNASSRRRLKCELPLLKRNHEKDLQWFRKGLDMDKLFRQLSECHPFADGIGRDVERDLAAAVANTQSMLQSPRLELTKAAMNCAMSMIQQSRIAHKPLQYWDLPARKKTTSDEPKEPLLSLPLPSSTEDDSLAQAQAGLDHPLHQPVDLDELLLHGERGAAARDGRSMHEAQSRLDSAEYDSIDYDQTAHTAPTTTDLPMKSMAPTELSLGGTATTTALSPTCTASYVDNLEDQTNGPKDIFDDFVDFDSFPSTESPVKGDVEHQVQIRSNVQPHSELGTAASQAAAPASINQLELPRLPPAYHLVAVDVMTANLISQLQPYQTKSWPKDGLDHLAARHFFPEQIDCTARTEQYLTPPSKVASSHELLWKQPGLRLLDEDDDEEPLESSLDLSDEVSANPTSSAAQACLSQIGGDVPQHSASRPSLRTASSSTPDPSSIVDACLLQDTKFGVRVEDTKVVQQNSDTPSRSTLPQKAIAATTTKMDEFHKLATAELLEIKTEPDIKSRLGVTQVPAGQKRKASSELLKRETDMSSALAKGFQMPTITWQQPAKRRLIDTIRQTRPVHLNSKGDNPKFSATGALSSFLDLRAGRFKKPSLPSAETSESILASRCSSPLFCPPDVQPSPNPRNTVETELCRNGPTSLKFDPIFVSQASESPPDDQVDVPSTLKETLKALAMDSPTYTPLTHPRVIMLDESLVRKKRLMAVIDRQDDKMLRCVYRRLCSTPDVILSPKVCLLITNLQALKQKSLPGTKSSSAQTIQDRVHILSLQFEQVQVIIALPDPSSASVPGQMETVAEFAACCASIRFSQPDSGTVTPVWIVTSPTTSTQTKSDLDPVTAWIFHLICQHSLPVLPNMSFIDDTTVWETFLRDAGVNALAAQVMLGMLKKDGDAGGGEGSAQQAVSDSGRESWGLGRLVSMSEQARREMFEALVGEKALSRLNRG</sequence>
<feature type="region of interest" description="Disordered" evidence="1">
    <location>
        <begin position="462"/>
        <end position="520"/>
    </location>
</feature>
<feature type="compositionally biased region" description="Polar residues" evidence="1">
    <location>
        <begin position="478"/>
        <end position="491"/>
    </location>
</feature>
<dbReference type="Pfam" id="PF23395">
    <property type="entry name" value="SAM_6"/>
    <property type="match status" value="1"/>
</dbReference>
<evidence type="ECO:0000259" key="2">
    <source>
        <dbReference type="Pfam" id="PF23394"/>
    </source>
</evidence>